<comment type="similarity">
    <text evidence="2">Belongs to the amino acid-polyamine-organocation (APC) superfamily. Spore germination protein (SGP) (TC 2.A.3.9) family.</text>
</comment>
<feature type="transmembrane region" description="Helical" evidence="8">
    <location>
        <begin position="305"/>
        <end position="329"/>
    </location>
</feature>
<gene>
    <name evidence="9" type="ORF">EJA10_23050</name>
</gene>
<evidence type="ECO:0000256" key="8">
    <source>
        <dbReference type="SAM" id="Phobius"/>
    </source>
</evidence>
<dbReference type="PANTHER" id="PTHR34975:SF2">
    <property type="entry name" value="SPORE GERMINATION PROTEIN A2"/>
    <property type="match status" value="1"/>
</dbReference>
<dbReference type="GO" id="GO:0009847">
    <property type="term" value="P:spore germination"/>
    <property type="evidence" value="ECO:0007669"/>
    <property type="project" value="InterPro"/>
</dbReference>
<evidence type="ECO:0000256" key="5">
    <source>
        <dbReference type="ARBA" id="ARBA00022692"/>
    </source>
</evidence>
<keyword evidence="7 8" id="KW-0472">Membrane</keyword>
<feature type="transmembrane region" description="Helical" evidence="8">
    <location>
        <begin position="113"/>
        <end position="135"/>
    </location>
</feature>
<evidence type="ECO:0000313" key="10">
    <source>
        <dbReference type="Proteomes" id="UP000279911"/>
    </source>
</evidence>
<keyword evidence="4" id="KW-0309">Germination</keyword>
<dbReference type="RefSeq" id="WP_125482347.1">
    <property type="nucleotide sequence ID" value="NZ_RSFW01000042.1"/>
</dbReference>
<accession>A0A3R9KND3</accession>
<dbReference type="Proteomes" id="UP000279911">
    <property type="component" value="Unassembled WGS sequence"/>
</dbReference>
<keyword evidence="5 8" id="KW-0812">Transmembrane</keyword>
<protein>
    <submittedName>
        <fullName evidence="9">Uncharacterized protein</fullName>
    </submittedName>
</protein>
<reference evidence="10" key="1">
    <citation type="submission" date="2018-12" db="EMBL/GenBank/DDBJ databases">
        <title>Bacillus chawlae sp. nov., Bacillus glennii sp. nov., and Bacillus saganii sp. nov. Isolated from the Vehicle Assembly Building at Kennedy Space Center where the Viking Spacecraft were Assembled.</title>
        <authorList>
            <person name="Seuylemezian A."/>
            <person name="Vaishampayan P."/>
        </authorList>
    </citation>
    <scope>NUCLEOTIDE SEQUENCE [LARGE SCALE GENOMIC DNA]</scope>
    <source>
        <strain evidence="10">DSM 13966</strain>
    </source>
</reference>
<feature type="transmembrane region" description="Helical" evidence="8">
    <location>
        <begin position="192"/>
        <end position="211"/>
    </location>
</feature>
<feature type="transmembrane region" description="Helical" evidence="8">
    <location>
        <begin position="75"/>
        <end position="101"/>
    </location>
</feature>
<feature type="transmembrane region" description="Helical" evidence="8">
    <location>
        <begin position="218"/>
        <end position="240"/>
    </location>
</feature>
<feature type="transmembrane region" description="Helical" evidence="8">
    <location>
        <begin position="335"/>
        <end position="354"/>
    </location>
</feature>
<dbReference type="OrthoDB" id="2081904at2"/>
<evidence type="ECO:0000313" key="9">
    <source>
        <dbReference type="EMBL" id="RSD20516.1"/>
    </source>
</evidence>
<evidence type="ECO:0000256" key="1">
    <source>
        <dbReference type="ARBA" id="ARBA00004141"/>
    </source>
</evidence>
<proteinExistence type="inferred from homology"/>
<dbReference type="EMBL" id="RSFW01000042">
    <property type="protein sequence ID" value="RSD20516.1"/>
    <property type="molecule type" value="Genomic_DNA"/>
</dbReference>
<name>A0A3R9KND3_9BACI</name>
<dbReference type="PANTHER" id="PTHR34975">
    <property type="entry name" value="SPORE GERMINATION PROTEIN A2"/>
    <property type="match status" value="1"/>
</dbReference>
<dbReference type="AlphaFoldDB" id="A0A3R9KND3"/>
<comment type="caution">
    <text evidence="9">The sequence shown here is derived from an EMBL/GenBank/DDBJ whole genome shotgun (WGS) entry which is preliminary data.</text>
</comment>
<feature type="transmembrane region" description="Helical" evidence="8">
    <location>
        <begin position="147"/>
        <end position="165"/>
    </location>
</feature>
<organism evidence="9 10">
    <name type="scientific">Mesobacillus subterraneus</name>
    <dbReference type="NCBI Taxonomy" id="285983"/>
    <lineage>
        <taxon>Bacteria</taxon>
        <taxon>Bacillati</taxon>
        <taxon>Bacillota</taxon>
        <taxon>Bacilli</taxon>
        <taxon>Bacillales</taxon>
        <taxon>Bacillaceae</taxon>
        <taxon>Mesobacillus</taxon>
    </lineage>
</organism>
<keyword evidence="3" id="KW-0813">Transport</keyword>
<dbReference type="InterPro" id="IPR004761">
    <property type="entry name" value="Spore_GerAB"/>
</dbReference>
<comment type="subcellular location">
    <subcellularLocation>
        <location evidence="1">Membrane</location>
        <topology evidence="1">Multi-pass membrane protein</topology>
    </subcellularLocation>
</comment>
<evidence type="ECO:0000256" key="2">
    <source>
        <dbReference type="ARBA" id="ARBA00007998"/>
    </source>
</evidence>
<sequence>MKQNKGKIGIKEYIAIIALTIGTKLSDDTPSIIYEDARNAGWISVLLIGAMAFIPILLLIKVFSAHKDKNLHEVFIYLFGKILGNLISILILIIGVAALTVDSGIYVDIIGTMYFTTTPSLIIYGVLMIVCAYGAKRGIEQIGSVSWLLLPYLKITLFVALFFSLKEGHTGFIFPLWGESRLEVVKAAGKNVSIFVDFLLIGLIAPLVSSFKDYKKGTLIGLGMVTAEISLATAAFVMLFDYTTAEMLSYPFHETIRYIQIGFLANVETLFFPFWLVATFIRFSFYLYLSAVMLGGILKIKEFEYLIPLITLIVIFLGIAPDSPSILLYTMRQTILMILSPAFMFLPPLMWLIAKIRGDFKNETVLESS</sequence>
<feature type="transmembrane region" description="Helical" evidence="8">
    <location>
        <begin position="274"/>
        <end position="298"/>
    </location>
</feature>
<evidence type="ECO:0000256" key="4">
    <source>
        <dbReference type="ARBA" id="ARBA00022544"/>
    </source>
</evidence>
<feature type="transmembrane region" description="Helical" evidence="8">
    <location>
        <begin position="42"/>
        <end position="63"/>
    </location>
</feature>
<evidence type="ECO:0000256" key="6">
    <source>
        <dbReference type="ARBA" id="ARBA00022989"/>
    </source>
</evidence>
<keyword evidence="6 8" id="KW-1133">Transmembrane helix</keyword>
<evidence type="ECO:0000256" key="7">
    <source>
        <dbReference type="ARBA" id="ARBA00023136"/>
    </source>
</evidence>
<dbReference type="NCBIfam" id="TIGR00912">
    <property type="entry name" value="2A0309"/>
    <property type="match status" value="1"/>
</dbReference>
<dbReference type="GO" id="GO:0016020">
    <property type="term" value="C:membrane"/>
    <property type="evidence" value="ECO:0007669"/>
    <property type="project" value="UniProtKB-SubCell"/>
</dbReference>
<dbReference type="Pfam" id="PF03845">
    <property type="entry name" value="Spore_permease"/>
    <property type="match status" value="1"/>
</dbReference>
<evidence type="ECO:0000256" key="3">
    <source>
        <dbReference type="ARBA" id="ARBA00022448"/>
    </source>
</evidence>